<dbReference type="RefSeq" id="WP_091207856.1">
    <property type="nucleotide sequence ID" value="NZ_FOCL01000001.1"/>
</dbReference>
<dbReference type="Proteomes" id="UP000198942">
    <property type="component" value="Unassembled WGS sequence"/>
</dbReference>
<reference evidence="2" key="1">
    <citation type="submission" date="2016-10" db="EMBL/GenBank/DDBJ databases">
        <authorList>
            <person name="Varghese N."/>
            <person name="Submissions S."/>
        </authorList>
    </citation>
    <scope>NUCLEOTIDE SEQUENCE [LARGE SCALE GENOMIC DNA]</scope>
    <source>
        <strain evidence="2">Gh-48</strain>
    </source>
</reference>
<evidence type="ECO:0000313" key="1">
    <source>
        <dbReference type="EMBL" id="SEM77837.1"/>
    </source>
</evidence>
<organism evidence="1 2">
    <name type="scientific">Mucilaginibacter gossypiicola</name>
    <dbReference type="NCBI Taxonomy" id="551995"/>
    <lineage>
        <taxon>Bacteria</taxon>
        <taxon>Pseudomonadati</taxon>
        <taxon>Bacteroidota</taxon>
        <taxon>Sphingobacteriia</taxon>
        <taxon>Sphingobacteriales</taxon>
        <taxon>Sphingobacteriaceae</taxon>
        <taxon>Mucilaginibacter</taxon>
    </lineage>
</organism>
<gene>
    <name evidence="1" type="ORF">SAMN05192574_101783</name>
</gene>
<dbReference type="AlphaFoldDB" id="A0A1H8B7J6"/>
<keyword evidence="2" id="KW-1185">Reference proteome</keyword>
<sequence>MELCALTKEVAVAANLCFDQEVHLFLREWVNGHQQNTLLQFQQPFDEYIINDALRDFFLNTRHPIQQLLKNRFIASHLGRRSKLVYFDPLSGDPLLAATEQRIYNLARRMDSESMHVPFRAIHPNKQTEAGDTADISTYPIGSALCYNSGNHFMSRPANGNVFNENSKRCTAKSEDRLHILFKRGFLEDRLQDIKILAATMQNECVNVPQFFVIYSRHSQQEGHFGSSLVIMDPANPDFPMRVLVCDTLLKDLPQHPRWWNYFIEEYSNVFGPGITEIIEDLSHPLQKVNVKGDHPYNHDWDCPYYAASMAEALADLVKTDPGMLLNGSLETIHNAMKNLMPDYYKKDHELKDRQEIRKANRSRRWLSGREVIKDLVIEINRKSSYEL</sequence>
<evidence type="ECO:0000313" key="2">
    <source>
        <dbReference type="Proteomes" id="UP000198942"/>
    </source>
</evidence>
<protein>
    <submittedName>
        <fullName evidence="1">Uncharacterized protein</fullName>
    </submittedName>
</protein>
<dbReference type="OrthoDB" id="737509at2"/>
<accession>A0A1H8B7J6</accession>
<dbReference type="EMBL" id="FOCL01000001">
    <property type="protein sequence ID" value="SEM77837.1"/>
    <property type="molecule type" value="Genomic_DNA"/>
</dbReference>
<name>A0A1H8B7J6_9SPHI</name>
<proteinExistence type="predicted"/>